<protein>
    <submittedName>
        <fullName evidence="2">Uncharacterized protein</fullName>
    </submittedName>
</protein>
<comment type="caution">
    <text evidence="2">The sequence shown here is derived from an EMBL/GenBank/DDBJ whole genome shotgun (WGS) entry which is preliminary data.</text>
</comment>
<evidence type="ECO:0000256" key="1">
    <source>
        <dbReference type="SAM" id="MobiDB-lite"/>
    </source>
</evidence>
<dbReference type="AlphaFoldDB" id="A0A9P4P2A5"/>
<dbReference type="Proteomes" id="UP000800235">
    <property type="component" value="Unassembled WGS sequence"/>
</dbReference>
<reference evidence="2" key="1">
    <citation type="journal article" date="2020" name="Stud. Mycol.">
        <title>101 Dothideomycetes genomes: a test case for predicting lifestyles and emergence of pathogens.</title>
        <authorList>
            <person name="Haridas S."/>
            <person name="Albert R."/>
            <person name="Binder M."/>
            <person name="Bloem J."/>
            <person name="Labutti K."/>
            <person name="Salamov A."/>
            <person name="Andreopoulos B."/>
            <person name="Baker S."/>
            <person name="Barry K."/>
            <person name="Bills G."/>
            <person name="Bluhm B."/>
            <person name="Cannon C."/>
            <person name="Castanera R."/>
            <person name="Culley D."/>
            <person name="Daum C."/>
            <person name="Ezra D."/>
            <person name="Gonzalez J."/>
            <person name="Henrissat B."/>
            <person name="Kuo A."/>
            <person name="Liang C."/>
            <person name="Lipzen A."/>
            <person name="Lutzoni F."/>
            <person name="Magnuson J."/>
            <person name="Mondo S."/>
            <person name="Nolan M."/>
            <person name="Ohm R."/>
            <person name="Pangilinan J."/>
            <person name="Park H.-J."/>
            <person name="Ramirez L."/>
            <person name="Alfaro M."/>
            <person name="Sun H."/>
            <person name="Tritt A."/>
            <person name="Yoshinaga Y."/>
            <person name="Zwiers L.-H."/>
            <person name="Turgeon B."/>
            <person name="Goodwin S."/>
            <person name="Spatafora J."/>
            <person name="Crous P."/>
            <person name="Grigoriev I."/>
        </authorList>
    </citation>
    <scope>NUCLEOTIDE SEQUENCE</scope>
    <source>
        <strain evidence="2">CBS 130266</strain>
    </source>
</reference>
<dbReference type="EMBL" id="MU007009">
    <property type="protein sequence ID" value="KAF2436959.1"/>
    <property type="molecule type" value="Genomic_DNA"/>
</dbReference>
<proteinExistence type="predicted"/>
<evidence type="ECO:0000313" key="2">
    <source>
        <dbReference type="EMBL" id="KAF2436959.1"/>
    </source>
</evidence>
<sequence length="239" mass="26838">MDKSEPAEIVHDPRPTTVDASDSFITSNHTSSLPVIRRQSSNSVLTSVNTMDNSQSATVLRASPPTIAVASGVSITTELNPHPPRCFLLELPREIRNLIYVFVSLLLACQQLSAEFTEHLVKYSFCLIFDFNDVIHNSRVKGWKPSPILKQKFEFIIIKLDLDNYAAFDVVNDQLKYIIWVLANIIIGFDNVQELTIVIAGSSIPVSHYALHVGTSNKRVRNHEKKHREDEWACIIGAI</sequence>
<organism evidence="2 3">
    <name type="scientific">Tothia fuscella</name>
    <dbReference type="NCBI Taxonomy" id="1048955"/>
    <lineage>
        <taxon>Eukaryota</taxon>
        <taxon>Fungi</taxon>
        <taxon>Dikarya</taxon>
        <taxon>Ascomycota</taxon>
        <taxon>Pezizomycotina</taxon>
        <taxon>Dothideomycetes</taxon>
        <taxon>Pleosporomycetidae</taxon>
        <taxon>Venturiales</taxon>
        <taxon>Cylindrosympodiaceae</taxon>
        <taxon>Tothia</taxon>
    </lineage>
</organism>
<name>A0A9P4P2A5_9PEZI</name>
<feature type="region of interest" description="Disordered" evidence="1">
    <location>
        <begin position="1"/>
        <end position="23"/>
    </location>
</feature>
<keyword evidence="3" id="KW-1185">Reference proteome</keyword>
<feature type="compositionally biased region" description="Basic and acidic residues" evidence="1">
    <location>
        <begin position="1"/>
        <end position="14"/>
    </location>
</feature>
<accession>A0A9P4P2A5</accession>
<gene>
    <name evidence="2" type="ORF">EJ08DRAFT_691268</name>
</gene>
<evidence type="ECO:0000313" key="3">
    <source>
        <dbReference type="Proteomes" id="UP000800235"/>
    </source>
</evidence>